<dbReference type="CTD" id="8772"/>
<dbReference type="GO" id="GO:0007165">
    <property type="term" value="P:signal transduction"/>
    <property type="evidence" value="ECO:0007669"/>
    <property type="project" value="InterPro"/>
</dbReference>
<dbReference type="PANTHER" id="PTHR15077">
    <property type="entry name" value="FAS-ASSOCIATING DEATH DOMAIN-CONTAINING PROTEIN FADD"/>
    <property type="match status" value="1"/>
</dbReference>
<feature type="domain" description="DED" evidence="2">
    <location>
        <begin position="6"/>
        <end position="84"/>
    </location>
</feature>
<dbReference type="AlphaFoldDB" id="A0A5F8HIC7"/>
<reference evidence="3" key="3">
    <citation type="submission" date="2025-09" db="UniProtKB">
        <authorList>
            <consortium name="Ensembl"/>
        </authorList>
    </citation>
    <scope>IDENTIFICATION</scope>
</reference>
<dbReference type="Bgee" id="ENSMODG00000045510">
    <property type="expression patterns" value="Expressed in placenta and 18 other cell types or tissues"/>
</dbReference>
<proteinExistence type="predicted"/>
<dbReference type="Ensembl" id="ENSMODT00000060513.1">
    <property type="protein sequence ID" value="ENSMODP00000059564.1"/>
    <property type="gene ID" value="ENSMODG00000045510.1"/>
</dbReference>
<dbReference type="Proteomes" id="UP000002280">
    <property type="component" value="Unplaced"/>
</dbReference>
<dbReference type="OMA" id="CKMNLVA"/>
<dbReference type="InterPro" id="IPR011029">
    <property type="entry name" value="DEATH-like_dom_sf"/>
</dbReference>
<keyword evidence="4" id="KW-1185">Reference proteome</keyword>
<dbReference type="Pfam" id="PF01335">
    <property type="entry name" value="DED"/>
    <property type="match status" value="1"/>
</dbReference>
<dbReference type="RefSeq" id="XP_001381076.1">
    <property type="nucleotide sequence ID" value="XM_001381039.4"/>
</dbReference>
<reference evidence="3" key="2">
    <citation type="submission" date="2025-08" db="UniProtKB">
        <authorList>
            <consortium name="Ensembl"/>
        </authorList>
    </citation>
    <scope>IDENTIFICATION</scope>
</reference>
<dbReference type="FunFam" id="1.10.533.10:FF:000059">
    <property type="entry name" value="Fas-associated via death domain"/>
    <property type="match status" value="1"/>
</dbReference>
<dbReference type="InParanoid" id="A0A5F8HIC7"/>
<dbReference type="Gene3D" id="1.10.533.10">
    <property type="entry name" value="Death Domain, Fas"/>
    <property type="match status" value="2"/>
</dbReference>
<dbReference type="Pfam" id="PF00531">
    <property type="entry name" value="Death"/>
    <property type="match status" value="1"/>
</dbReference>
<dbReference type="InterPro" id="IPR000488">
    <property type="entry name" value="Death_dom"/>
</dbReference>
<dbReference type="PROSITE" id="PS50168">
    <property type="entry name" value="DED"/>
    <property type="match status" value="1"/>
</dbReference>
<dbReference type="CDD" id="cd08306">
    <property type="entry name" value="Death_FADD"/>
    <property type="match status" value="1"/>
</dbReference>
<dbReference type="InterPro" id="IPR001875">
    <property type="entry name" value="DED_dom"/>
</dbReference>
<feature type="domain" description="Death" evidence="1">
    <location>
        <begin position="104"/>
        <end position="188"/>
    </location>
</feature>
<dbReference type="FunCoup" id="A0A5F8HIC7">
    <property type="interactions" value="362"/>
</dbReference>
<dbReference type="SMART" id="SM00031">
    <property type="entry name" value="DED"/>
    <property type="match status" value="1"/>
</dbReference>
<evidence type="ECO:0000313" key="3">
    <source>
        <dbReference type="Ensembl" id="ENSMODP00000059564.1"/>
    </source>
</evidence>
<dbReference type="STRING" id="13616.ENSMODP00000059564"/>
<gene>
    <name evidence="3" type="primary">FADD</name>
</gene>
<organism evidence="3 4">
    <name type="scientific">Monodelphis domestica</name>
    <name type="common">Gray short-tailed opossum</name>
    <dbReference type="NCBI Taxonomy" id="13616"/>
    <lineage>
        <taxon>Eukaryota</taxon>
        <taxon>Metazoa</taxon>
        <taxon>Chordata</taxon>
        <taxon>Craniata</taxon>
        <taxon>Vertebrata</taxon>
        <taxon>Euteleostomi</taxon>
        <taxon>Mammalia</taxon>
        <taxon>Metatheria</taxon>
        <taxon>Didelphimorphia</taxon>
        <taxon>Didelphidae</taxon>
        <taxon>Monodelphis</taxon>
    </lineage>
</organism>
<dbReference type="GeneID" id="100031941"/>
<dbReference type="PROSITE" id="PS50017">
    <property type="entry name" value="DEATH_DOMAIN"/>
    <property type="match status" value="1"/>
</dbReference>
<dbReference type="GO" id="GO:0042981">
    <property type="term" value="P:regulation of apoptotic process"/>
    <property type="evidence" value="ECO:0007669"/>
    <property type="project" value="InterPro"/>
</dbReference>
<dbReference type="KEGG" id="mdo:100031941"/>
<dbReference type="GeneTree" id="ENSGT00390000002105"/>
<dbReference type="PANTHER" id="PTHR15077:SF10">
    <property type="entry name" value="FAS-ASSOCIATED DEATH DOMAIN PROTEIN"/>
    <property type="match status" value="1"/>
</dbReference>
<dbReference type="SMART" id="SM00005">
    <property type="entry name" value="DEATH"/>
    <property type="match status" value="1"/>
</dbReference>
<dbReference type="CDD" id="cd08336">
    <property type="entry name" value="DED_FADD"/>
    <property type="match status" value="1"/>
</dbReference>
<evidence type="ECO:0000259" key="2">
    <source>
        <dbReference type="PROSITE" id="PS50168"/>
    </source>
</evidence>
<accession>A0A5F8HIC7</accession>
<reference evidence="3" key="1">
    <citation type="journal article" date="2007" name="Nature">
        <title>Genome of the marsupial Monodelphis domestica reveals innovation in non-coding sequences.</title>
        <authorList>
            <person name="Mikkelsen T.S."/>
            <person name="Wakefield M.J."/>
            <person name="Aken B."/>
            <person name="Amemiya C.T."/>
            <person name="Chang J.L."/>
            <person name="Duke S."/>
            <person name="Garber M."/>
            <person name="Gentles A.J."/>
            <person name="Goodstadt L."/>
            <person name="Heger A."/>
            <person name="Jurka J."/>
            <person name="Kamal M."/>
            <person name="Mauceli E."/>
            <person name="Searle S.M."/>
            <person name="Sharpe T."/>
            <person name="Baker M.L."/>
            <person name="Batzer M.A."/>
            <person name="Benos P.V."/>
            <person name="Belov K."/>
            <person name="Clamp M."/>
            <person name="Cook A."/>
            <person name="Cuff J."/>
            <person name="Das R."/>
            <person name="Davidow L."/>
            <person name="Deakin J.E."/>
            <person name="Fazzari M.J."/>
            <person name="Glass J.L."/>
            <person name="Grabherr M."/>
            <person name="Greally J.M."/>
            <person name="Gu W."/>
            <person name="Hore T.A."/>
            <person name="Huttley G.A."/>
            <person name="Kleber M."/>
            <person name="Jirtle R.L."/>
            <person name="Koina E."/>
            <person name="Lee J.T."/>
            <person name="Mahony S."/>
            <person name="Marra M.A."/>
            <person name="Miller R.D."/>
            <person name="Nicholls R.D."/>
            <person name="Oda M."/>
            <person name="Papenfuss A.T."/>
            <person name="Parra Z.E."/>
            <person name="Pollock D.D."/>
            <person name="Ray D.A."/>
            <person name="Schein J.E."/>
            <person name="Speed T.P."/>
            <person name="Thompson K."/>
            <person name="VandeBerg J.L."/>
            <person name="Wade C.M."/>
            <person name="Walker J.A."/>
            <person name="Waters P.D."/>
            <person name="Webber C."/>
            <person name="Weidman J.R."/>
            <person name="Xie X."/>
            <person name="Zody M.C."/>
            <person name="Baldwin J."/>
            <person name="Abdouelleil A."/>
            <person name="Abdulkadir J."/>
            <person name="Abebe A."/>
            <person name="Abera B."/>
            <person name="Abreu J."/>
            <person name="Acer S.C."/>
            <person name="Aftuck L."/>
            <person name="Alexander A."/>
            <person name="An P."/>
            <person name="Anderson E."/>
            <person name="Anderson S."/>
            <person name="Arachi H."/>
            <person name="Azer M."/>
            <person name="Bachantsang P."/>
            <person name="Barry A."/>
            <person name="Bayul T."/>
            <person name="Berlin A."/>
            <person name="Bessette D."/>
            <person name="Bloom T."/>
            <person name="Bloom T."/>
            <person name="Boguslavskiy L."/>
            <person name="Bonnet C."/>
            <person name="Boukhgalter B."/>
            <person name="Bourzgui I."/>
            <person name="Brown A."/>
            <person name="Cahill P."/>
            <person name="Channer S."/>
            <person name="Cheshatsang Y."/>
            <person name="Chuda L."/>
            <person name="Citroen M."/>
            <person name="Collymore A."/>
            <person name="Cooke P."/>
            <person name="Costello M."/>
            <person name="D'Aco K."/>
            <person name="Daza R."/>
            <person name="De Haan G."/>
            <person name="DeGray S."/>
            <person name="DeMaso C."/>
            <person name="Dhargay N."/>
            <person name="Dooley K."/>
            <person name="Dooley E."/>
            <person name="Doricent M."/>
            <person name="Dorje P."/>
            <person name="Dorjee K."/>
            <person name="Dupes A."/>
            <person name="Elong R."/>
            <person name="Falk J."/>
            <person name="Farina A."/>
            <person name="Faro S."/>
            <person name="Ferguson D."/>
            <person name="Fisher S."/>
            <person name="Foley C.D."/>
            <person name="Franke A."/>
            <person name="Friedrich D."/>
            <person name="Gadbois L."/>
            <person name="Gearin G."/>
            <person name="Gearin C.R."/>
            <person name="Giannoukos G."/>
            <person name="Goode T."/>
            <person name="Graham J."/>
            <person name="Grandbois E."/>
            <person name="Grewal S."/>
            <person name="Gyaltsen K."/>
            <person name="Hafez N."/>
            <person name="Hagos B."/>
            <person name="Hall J."/>
            <person name="Henson C."/>
            <person name="Hollinger A."/>
            <person name="Honan T."/>
            <person name="Huard M.D."/>
            <person name="Hughes L."/>
            <person name="Hurhula B."/>
            <person name="Husby M.E."/>
            <person name="Kamat A."/>
            <person name="Kanga B."/>
            <person name="Kashin S."/>
            <person name="Khazanovich D."/>
            <person name="Kisner P."/>
            <person name="Lance K."/>
            <person name="Lara M."/>
            <person name="Lee W."/>
            <person name="Lennon N."/>
            <person name="Letendre F."/>
            <person name="LeVine R."/>
            <person name="Lipovsky A."/>
            <person name="Liu X."/>
            <person name="Liu J."/>
            <person name="Liu S."/>
            <person name="Lokyitsang T."/>
            <person name="Lokyitsang Y."/>
            <person name="Lubonja R."/>
            <person name="Lui A."/>
            <person name="MacDonald P."/>
            <person name="Magnisalis V."/>
            <person name="Maru K."/>
            <person name="Matthews C."/>
            <person name="McCusker W."/>
            <person name="McDonough S."/>
            <person name="Mehta T."/>
            <person name="Meldrim J."/>
            <person name="Meneus L."/>
            <person name="Mihai O."/>
            <person name="Mihalev A."/>
            <person name="Mihova T."/>
            <person name="Mittelman R."/>
            <person name="Mlenga V."/>
            <person name="Montmayeur A."/>
            <person name="Mulrain L."/>
            <person name="Navidi A."/>
            <person name="Naylor J."/>
            <person name="Negash T."/>
            <person name="Nguyen T."/>
            <person name="Nguyen N."/>
            <person name="Nicol R."/>
            <person name="Norbu C."/>
            <person name="Norbu N."/>
            <person name="Novod N."/>
            <person name="O'Neill B."/>
            <person name="Osman S."/>
            <person name="Markiewicz E."/>
            <person name="Oyono O.L."/>
            <person name="Patti C."/>
            <person name="Phunkhang P."/>
            <person name="Pierre F."/>
            <person name="Priest M."/>
            <person name="Raghuraman S."/>
            <person name="Rege F."/>
            <person name="Reyes R."/>
            <person name="Rise C."/>
            <person name="Rogov P."/>
            <person name="Ross K."/>
            <person name="Ryan E."/>
            <person name="Settipalli S."/>
            <person name="Shea T."/>
            <person name="Sherpa N."/>
            <person name="Shi L."/>
            <person name="Shih D."/>
            <person name="Sparrow T."/>
            <person name="Spaulding J."/>
            <person name="Stalker J."/>
            <person name="Stange-Thomann N."/>
            <person name="Stavropoulos S."/>
            <person name="Stone C."/>
            <person name="Strader C."/>
            <person name="Tesfaye S."/>
            <person name="Thomson T."/>
            <person name="Thoulutsang Y."/>
            <person name="Thoulutsang D."/>
            <person name="Topham K."/>
            <person name="Topping I."/>
            <person name="Tsamla T."/>
            <person name="Vassiliev H."/>
            <person name="Vo A."/>
            <person name="Wangchuk T."/>
            <person name="Wangdi T."/>
            <person name="Weiand M."/>
            <person name="Wilkinson J."/>
            <person name="Wilson A."/>
            <person name="Yadav S."/>
            <person name="Young G."/>
            <person name="Yu Q."/>
            <person name="Zembek L."/>
            <person name="Zhong D."/>
            <person name="Zimmer A."/>
            <person name="Zwirko Z."/>
            <person name="Jaffe D.B."/>
            <person name="Alvarez P."/>
            <person name="Brockman W."/>
            <person name="Butler J."/>
            <person name="Chin C."/>
            <person name="Gnerre S."/>
            <person name="MacCallum I."/>
            <person name="Graves J.A."/>
            <person name="Ponting C.P."/>
            <person name="Breen M."/>
            <person name="Samollow P.B."/>
            <person name="Lander E.S."/>
            <person name="Lindblad-Toh K."/>
        </authorList>
    </citation>
    <scope>NUCLEOTIDE SEQUENCE [LARGE SCALE GENOMIC DNA]</scope>
</reference>
<name>A0A5F8HIC7_MONDO</name>
<sequence>MATVDPFLLALHRISCNLSKKELEDMKFFCKKDIGKKKLNEVEQAIQLFSLLMQQNLLSANNTAFLTSVLRSLKRDDLIQELAKAAGSQPGSGAPLDPAVEEQLEVTFDVLCGHVGRDWKRLVRKLGISQVDIDRIVYAHPHDLREQLYQSLLVWKKSEEKEANVSTIQKALRDCELNLVADILADKLEKMHL</sequence>
<evidence type="ECO:0000259" key="1">
    <source>
        <dbReference type="PROSITE" id="PS50017"/>
    </source>
</evidence>
<dbReference type="OrthoDB" id="100767at2759"/>
<protein>
    <submittedName>
        <fullName evidence="3">Fas associated via death domain</fullName>
    </submittedName>
</protein>
<dbReference type="SUPFAM" id="SSF47986">
    <property type="entry name" value="DEATH domain"/>
    <property type="match status" value="1"/>
</dbReference>
<dbReference type="InterPro" id="IPR016729">
    <property type="entry name" value="FADD"/>
</dbReference>
<evidence type="ECO:0000313" key="4">
    <source>
        <dbReference type="Proteomes" id="UP000002280"/>
    </source>
</evidence>